<feature type="region of interest" description="Disordered" evidence="1">
    <location>
        <begin position="441"/>
        <end position="513"/>
    </location>
</feature>
<evidence type="ECO:0008006" key="5">
    <source>
        <dbReference type="Google" id="ProtNLM"/>
    </source>
</evidence>
<dbReference type="PANTHER" id="PTHR38848:SF3">
    <property type="entry name" value="G-PROTEIN COUPLED RECEPTORS FAMILY 3 PROFILE DOMAIN-CONTAINING PROTEIN"/>
    <property type="match status" value="1"/>
</dbReference>
<dbReference type="PANTHER" id="PTHR38848">
    <property type="entry name" value="G-PROTEIN COUPLED RECEPTORS FAMILY 3 PROFILE DOMAIN-CONTAINING PROTEIN"/>
    <property type="match status" value="1"/>
</dbReference>
<gene>
    <name evidence="3" type="ORF">M408DRAFT_177849</name>
</gene>
<accession>A0A0C3B5P5</accession>
<feature type="transmembrane region" description="Helical" evidence="2">
    <location>
        <begin position="59"/>
        <end position="82"/>
    </location>
</feature>
<sequence length="513" mass="55641">MASHPNSVLYPEGQVEVFRSLSVTLGLLATTVISYCFAQRAYHVDFFSRRGLASINITKWLLLLLFIDSWAFVFLSGVLVNGVGMSLGIEACSLGIFACIVFYCVSKLLTYLFLLEKVYIVWPSKRGRWASIPYRIGFCAVLGFVVVFIMMLVGRIAYLTDDRQCIIGLQKASSMTTLFVDLFVNILLTSLFLWPLWRSKLLSPNIRRVASRTLVASFAALAISATNMSILTIVHGQELGWVCLASCSTDVVVNAMVLFWLTRPGQSSDEPTSHGGHGNNHGPGHNRSEAGKSTGGGGVVHLQRISAAPGVYGHTSSANGLSRPSTAVGTRSQPDVEAGFIPRSPMKINFSHSGVYDGSHPYVRGGSDAAFGLRSPVDGDKGIHLPPSPTSALFLKDRNGHPPSFFKDQKRHSSGIIYEKTVTTGATESTGPTAFFSKIMGRRTPSGDQRVGSMSMPGVLTFGGKKRPKSEEDLAVRVTITTRLEQDDDTLGYEGSSRVGSEPNRSKEDQSKV</sequence>
<evidence type="ECO:0000256" key="1">
    <source>
        <dbReference type="SAM" id="MobiDB-lite"/>
    </source>
</evidence>
<name>A0A0C3B5P5_SERVB</name>
<feature type="transmembrane region" description="Helical" evidence="2">
    <location>
        <begin position="209"/>
        <end position="233"/>
    </location>
</feature>
<dbReference type="Proteomes" id="UP000054097">
    <property type="component" value="Unassembled WGS sequence"/>
</dbReference>
<feature type="compositionally biased region" description="Polar residues" evidence="1">
    <location>
        <begin position="314"/>
        <end position="333"/>
    </location>
</feature>
<dbReference type="OrthoDB" id="3210850at2759"/>
<dbReference type="EMBL" id="KN824303">
    <property type="protein sequence ID" value="KIM26801.1"/>
    <property type="molecule type" value="Genomic_DNA"/>
</dbReference>
<feature type="transmembrane region" description="Helical" evidence="2">
    <location>
        <begin position="136"/>
        <end position="158"/>
    </location>
</feature>
<feature type="region of interest" description="Disordered" evidence="1">
    <location>
        <begin position="313"/>
        <end position="333"/>
    </location>
</feature>
<evidence type="ECO:0000313" key="3">
    <source>
        <dbReference type="EMBL" id="KIM26801.1"/>
    </source>
</evidence>
<keyword evidence="2" id="KW-0472">Membrane</keyword>
<dbReference type="HOGENOM" id="CLU_043698_2_1_1"/>
<reference evidence="3 4" key="1">
    <citation type="submission" date="2014-04" db="EMBL/GenBank/DDBJ databases">
        <authorList>
            <consortium name="DOE Joint Genome Institute"/>
            <person name="Kuo A."/>
            <person name="Zuccaro A."/>
            <person name="Kohler A."/>
            <person name="Nagy L.G."/>
            <person name="Floudas D."/>
            <person name="Copeland A."/>
            <person name="Barry K.W."/>
            <person name="Cichocki N."/>
            <person name="Veneault-Fourrey C."/>
            <person name="LaButti K."/>
            <person name="Lindquist E.A."/>
            <person name="Lipzen A."/>
            <person name="Lundell T."/>
            <person name="Morin E."/>
            <person name="Murat C."/>
            <person name="Sun H."/>
            <person name="Tunlid A."/>
            <person name="Henrissat B."/>
            <person name="Grigoriev I.V."/>
            <person name="Hibbett D.S."/>
            <person name="Martin F."/>
            <person name="Nordberg H.P."/>
            <person name="Cantor M.N."/>
            <person name="Hua S.X."/>
        </authorList>
    </citation>
    <scope>NUCLEOTIDE SEQUENCE [LARGE SCALE GENOMIC DNA]</scope>
    <source>
        <strain evidence="3 4">MAFF 305830</strain>
    </source>
</reference>
<feature type="compositionally biased region" description="Basic and acidic residues" evidence="1">
    <location>
        <begin position="504"/>
        <end position="513"/>
    </location>
</feature>
<reference evidence="4" key="2">
    <citation type="submission" date="2015-01" db="EMBL/GenBank/DDBJ databases">
        <title>Evolutionary Origins and Diversification of the Mycorrhizal Mutualists.</title>
        <authorList>
            <consortium name="DOE Joint Genome Institute"/>
            <consortium name="Mycorrhizal Genomics Consortium"/>
            <person name="Kohler A."/>
            <person name="Kuo A."/>
            <person name="Nagy L.G."/>
            <person name="Floudas D."/>
            <person name="Copeland A."/>
            <person name="Barry K.W."/>
            <person name="Cichocki N."/>
            <person name="Veneault-Fourrey C."/>
            <person name="LaButti K."/>
            <person name="Lindquist E.A."/>
            <person name="Lipzen A."/>
            <person name="Lundell T."/>
            <person name="Morin E."/>
            <person name="Murat C."/>
            <person name="Riley R."/>
            <person name="Ohm R."/>
            <person name="Sun H."/>
            <person name="Tunlid A."/>
            <person name="Henrissat B."/>
            <person name="Grigoriev I.V."/>
            <person name="Hibbett D.S."/>
            <person name="Martin F."/>
        </authorList>
    </citation>
    <scope>NUCLEOTIDE SEQUENCE [LARGE SCALE GENOMIC DNA]</scope>
    <source>
        <strain evidence="4">MAFF 305830</strain>
    </source>
</reference>
<evidence type="ECO:0000256" key="2">
    <source>
        <dbReference type="SAM" id="Phobius"/>
    </source>
</evidence>
<organism evidence="3 4">
    <name type="scientific">Serendipita vermifera MAFF 305830</name>
    <dbReference type="NCBI Taxonomy" id="933852"/>
    <lineage>
        <taxon>Eukaryota</taxon>
        <taxon>Fungi</taxon>
        <taxon>Dikarya</taxon>
        <taxon>Basidiomycota</taxon>
        <taxon>Agaricomycotina</taxon>
        <taxon>Agaricomycetes</taxon>
        <taxon>Sebacinales</taxon>
        <taxon>Serendipitaceae</taxon>
        <taxon>Serendipita</taxon>
    </lineage>
</organism>
<feature type="transmembrane region" description="Helical" evidence="2">
    <location>
        <begin position="94"/>
        <end position="115"/>
    </location>
</feature>
<feature type="transmembrane region" description="Helical" evidence="2">
    <location>
        <begin position="20"/>
        <end position="38"/>
    </location>
</feature>
<keyword evidence="2" id="KW-1133">Transmembrane helix</keyword>
<feature type="transmembrane region" description="Helical" evidence="2">
    <location>
        <begin position="178"/>
        <end position="197"/>
    </location>
</feature>
<keyword evidence="2" id="KW-0812">Transmembrane</keyword>
<evidence type="ECO:0000313" key="4">
    <source>
        <dbReference type="Proteomes" id="UP000054097"/>
    </source>
</evidence>
<feature type="region of interest" description="Disordered" evidence="1">
    <location>
        <begin position="268"/>
        <end position="298"/>
    </location>
</feature>
<protein>
    <recommendedName>
        <fullName evidence="5">Transmembrane protein</fullName>
    </recommendedName>
</protein>
<keyword evidence="4" id="KW-1185">Reference proteome</keyword>
<proteinExistence type="predicted"/>
<dbReference type="AlphaFoldDB" id="A0A0C3B5P5"/>